<sequence>MFFSKPLLIALDAAVTSATHVHNEFGHNAWLQDSTGTEVQLNNGQSVSVCGGWAFVWVDAALCPGNPNSVQCLLRGDGRLYEASGGQISNGVHLC</sequence>
<keyword evidence="3" id="KW-1185">Reference proteome</keyword>
<evidence type="ECO:0008006" key="4">
    <source>
        <dbReference type="Google" id="ProtNLM"/>
    </source>
</evidence>
<evidence type="ECO:0000313" key="3">
    <source>
        <dbReference type="Proteomes" id="UP000054771"/>
    </source>
</evidence>
<reference evidence="3" key="1">
    <citation type="journal article" date="2016" name="Genome Announc.">
        <title>Draft genome sequences of fungus Aspergillus calidoustus.</title>
        <authorList>
            <person name="Horn F."/>
            <person name="Linde J."/>
            <person name="Mattern D.J."/>
            <person name="Walther G."/>
            <person name="Guthke R."/>
            <person name="Scherlach K."/>
            <person name="Martin K."/>
            <person name="Brakhage A.A."/>
            <person name="Petzke L."/>
            <person name="Valiante V."/>
        </authorList>
    </citation>
    <scope>NUCLEOTIDE SEQUENCE [LARGE SCALE GENOMIC DNA]</scope>
    <source>
        <strain evidence="3">SF006504</strain>
    </source>
</reference>
<evidence type="ECO:0000256" key="1">
    <source>
        <dbReference type="SAM" id="SignalP"/>
    </source>
</evidence>
<proteinExistence type="predicted"/>
<evidence type="ECO:0000313" key="2">
    <source>
        <dbReference type="EMBL" id="CEL10609.1"/>
    </source>
</evidence>
<dbReference type="OrthoDB" id="4379324at2759"/>
<name>A0A0U5GDY1_ASPCI</name>
<organism evidence="2 3">
    <name type="scientific">Aspergillus calidoustus</name>
    <dbReference type="NCBI Taxonomy" id="454130"/>
    <lineage>
        <taxon>Eukaryota</taxon>
        <taxon>Fungi</taxon>
        <taxon>Dikarya</taxon>
        <taxon>Ascomycota</taxon>
        <taxon>Pezizomycotina</taxon>
        <taxon>Eurotiomycetes</taxon>
        <taxon>Eurotiomycetidae</taxon>
        <taxon>Eurotiales</taxon>
        <taxon>Aspergillaceae</taxon>
        <taxon>Aspergillus</taxon>
        <taxon>Aspergillus subgen. Nidulantes</taxon>
    </lineage>
</organism>
<feature type="signal peptide" evidence="1">
    <location>
        <begin position="1"/>
        <end position="18"/>
    </location>
</feature>
<accession>A0A0U5GDY1</accession>
<keyword evidence="1" id="KW-0732">Signal</keyword>
<protein>
    <recommendedName>
        <fullName evidence="4">Cyanovirin-N domain-containing protein</fullName>
    </recommendedName>
</protein>
<dbReference type="EMBL" id="CDMC01000019">
    <property type="protein sequence ID" value="CEL10609.1"/>
    <property type="molecule type" value="Genomic_DNA"/>
</dbReference>
<dbReference type="Proteomes" id="UP000054771">
    <property type="component" value="Unassembled WGS sequence"/>
</dbReference>
<dbReference type="AlphaFoldDB" id="A0A0U5GDY1"/>
<feature type="chain" id="PRO_5006857779" description="Cyanovirin-N domain-containing protein" evidence="1">
    <location>
        <begin position="19"/>
        <end position="95"/>
    </location>
</feature>
<gene>
    <name evidence="2" type="ORF">ASPCAL13726</name>
</gene>